<protein>
    <recommendedName>
        <fullName evidence="4">ABC transporter permease</fullName>
    </recommendedName>
</protein>
<keyword evidence="1" id="KW-0472">Membrane</keyword>
<comment type="caution">
    <text evidence="2">The sequence shown here is derived from an EMBL/GenBank/DDBJ whole genome shotgun (WGS) entry which is preliminary data.</text>
</comment>
<evidence type="ECO:0000313" key="2">
    <source>
        <dbReference type="EMBL" id="MBS9535215.1"/>
    </source>
</evidence>
<evidence type="ECO:0000256" key="1">
    <source>
        <dbReference type="SAM" id="Phobius"/>
    </source>
</evidence>
<accession>A0ABS5RLN3</accession>
<feature type="transmembrane region" description="Helical" evidence="1">
    <location>
        <begin position="29"/>
        <end position="51"/>
    </location>
</feature>
<proteinExistence type="predicted"/>
<organism evidence="2 3">
    <name type="scientific">Mycolicibacter acidiphilus</name>
    <dbReference type="NCBI Taxonomy" id="2835306"/>
    <lineage>
        <taxon>Bacteria</taxon>
        <taxon>Bacillati</taxon>
        <taxon>Actinomycetota</taxon>
        <taxon>Actinomycetes</taxon>
        <taxon>Mycobacteriales</taxon>
        <taxon>Mycobacteriaceae</taxon>
        <taxon>Mycolicibacter</taxon>
    </lineage>
</organism>
<dbReference type="EMBL" id="JAHCLR010000038">
    <property type="protein sequence ID" value="MBS9535215.1"/>
    <property type="molecule type" value="Genomic_DNA"/>
</dbReference>
<gene>
    <name evidence="2" type="ORF">KIH27_16630</name>
</gene>
<dbReference type="RefSeq" id="WP_214094098.1">
    <property type="nucleotide sequence ID" value="NZ_JAHCLR010000038.1"/>
</dbReference>
<name>A0ABS5RLN3_9MYCO</name>
<reference evidence="2 3" key="1">
    <citation type="submission" date="2021-05" db="EMBL/GenBank/DDBJ databases">
        <title>Mycobacterium acidophilum sp. nov., an extremely acid-tolerant member of the genus Mycobacterium.</title>
        <authorList>
            <person name="Xia J."/>
        </authorList>
    </citation>
    <scope>NUCLEOTIDE SEQUENCE [LARGE SCALE GENOMIC DNA]</scope>
    <source>
        <strain evidence="2 3">M1</strain>
    </source>
</reference>
<evidence type="ECO:0008006" key="4">
    <source>
        <dbReference type="Google" id="ProtNLM"/>
    </source>
</evidence>
<keyword evidence="3" id="KW-1185">Reference proteome</keyword>
<keyword evidence="1" id="KW-1133">Transmembrane helix</keyword>
<keyword evidence="1" id="KW-0812">Transmembrane</keyword>
<sequence length="52" mass="5520">MTAQPMQPVGHQAVTPWQGGLPAYHRSDLFASVRAGLIALVLLVLLAALILL</sequence>
<evidence type="ECO:0000313" key="3">
    <source>
        <dbReference type="Proteomes" id="UP001519535"/>
    </source>
</evidence>
<dbReference type="Proteomes" id="UP001519535">
    <property type="component" value="Unassembled WGS sequence"/>
</dbReference>